<evidence type="ECO:0000313" key="1">
    <source>
        <dbReference type="EMBL" id="MCL8492628.1"/>
    </source>
</evidence>
<dbReference type="SUPFAM" id="SSF89796">
    <property type="entry name" value="CoA-transferase family III (CaiB/BaiF)"/>
    <property type="match status" value="1"/>
</dbReference>
<dbReference type="Gene3D" id="3.30.1540.10">
    <property type="entry name" value="formyl-coa transferase, domain 3"/>
    <property type="match status" value="1"/>
</dbReference>
<dbReference type="PANTHER" id="PTHR48228:SF5">
    <property type="entry name" value="ALPHA-METHYLACYL-COA RACEMASE"/>
    <property type="match status" value="1"/>
</dbReference>
<dbReference type="RefSeq" id="WP_070565788.1">
    <property type="nucleotide sequence ID" value="NZ_JAMFTR010000001.1"/>
</dbReference>
<dbReference type="InterPro" id="IPR044855">
    <property type="entry name" value="CoA-Trfase_III_dom3_sf"/>
</dbReference>
<dbReference type="InterPro" id="IPR050509">
    <property type="entry name" value="CoA-transferase_III"/>
</dbReference>
<keyword evidence="2" id="KW-1185">Reference proteome</keyword>
<name>A0ABT0T6C0_9CORY</name>
<sequence length="336" mass="35615">MSSPLTGISVLFLGGIGPGPFAAMMLADMGASVTRVVRPGNPPAVVPHSILYRGQEVLEADLKDPVDVDKLRETLTTTNILIEGFRPGVAERLGLGPKEAQAINPALVYGRITGWGQSGPLAHTAGHDINYIAVSGALHPIAGSDGAPVPPVNFLGDFGGGSMYLVTGLLAGVLQAKNTGRGCVVDAAIVDGAANLTAMLHAFRAKGQWQERGTNLLDGGAPFYSVYRTADEKWMAAGAIEPQFYALMVEGLGLEQELSGYEQNDRDAWPTMKEIIAQRFAEKTQAEWIDIFRGSDACVTEVVSPEDVLAHPHLAARETYVESAGHTEPSAAPRFL</sequence>
<organism evidence="1 2">
    <name type="scientific">Corynebacterium intestinale</name>
    <dbReference type="NCBI Taxonomy" id="2943492"/>
    <lineage>
        <taxon>Bacteria</taxon>
        <taxon>Bacillati</taxon>
        <taxon>Actinomycetota</taxon>
        <taxon>Actinomycetes</taxon>
        <taxon>Mycobacteriales</taxon>
        <taxon>Corynebacteriaceae</taxon>
        <taxon>Corynebacterium</taxon>
    </lineage>
</organism>
<dbReference type="Gene3D" id="3.40.50.10540">
    <property type="entry name" value="Crotonobetainyl-coa:carnitine coa-transferase, domain 1"/>
    <property type="match status" value="1"/>
</dbReference>
<accession>A0ABT0T6C0</accession>
<reference evidence="1 2" key="1">
    <citation type="submission" date="2022-05" db="EMBL/GenBank/DDBJ databases">
        <title>Corynebacterium sp. B5-R-101 sp. nov., isolated from human feces.</title>
        <authorList>
            <person name="Shamsuzzaman M."/>
            <person name="Dahal R.H."/>
        </authorList>
    </citation>
    <scope>NUCLEOTIDE SEQUENCE [LARGE SCALE GENOMIC DNA]</scope>
    <source>
        <strain evidence="1 2">B5-R-101</strain>
    </source>
</reference>
<keyword evidence="1" id="KW-0808">Transferase</keyword>
<dbReference type="GO" id="GO:0016740">
    <property type="term" value="F:transferase activity"/>
    <property type="evidence" value="ECO:0007669"/>
    <property type="project" value="UniProtKB-KW"/>
</dbReference>
<dbReference type="Proteomes" id="UP001203579">
    <property type="component" value="Unassembled WGS sequence"/>
</dbReference>
<gene>
    <name evidence="1" type="ORF">M5J06_00535</name>
</gene>
<dbReference type="InterPro" id="IPR003673">
    <property type="entry name" value="CoA-Trfase_fam_III"/>
</dbReference>
<dbReference type="PANTHER" id="PTHR48228">
    <property type="entry name" value="SUCCINYL-COA--D-CITRAMALATE COA-TRANSFERASE"/>
    <property type="match status" value="1"/>
</dbReference>
<dbReference type="InterPro" id="IPR023606">
    <property type="entry name" value="CoA-Trfase_III_dom_1_sf"/>
</dbReference>
<dbReference type="Pfam" id="PF02515">
    <property type="entry name" value="CoA_transf_3"/>
    <property type="match status" value="1"/>
</dbReference>
<proteinExistence type="predicted"/>
<evidence type="ECO:0000313" key="2">
    <source>
        <dbReference type="Proteomes" id="UP001203579"/>
    </source>
</evidence>
<protein>
    <submittedName>
        <fullName evidence="1">CoA transferase</fullName>
    </submittedName>
</protein>
<comment type="caution">
    <text evidence="1">The sequence shown here is derived from an EMBL/GenBank/DDBJ whole genome shotgun (WGS) entry which is preliminary data.</text>
</comment>
<dbReference type="EMBL" id="JAMKFF010000001">
    <property type="protein sequence ID" value="MCL8492628.1"/>
    <property type="molecule type" value="Genomic_DNA"/>
</dbReference>